<evidence type="ECO:0000256" key="6">
    <source>
        <dbReference type="SAM" id="MobiDB-lite"/>
    </source>
</evidence>
<dbReference type="Proteomes" id="UP000015520">
    <property type="component" value="Unassembled WGS sequence"/>
</dbReference>
<evidence type="ECO:0000256" key="7">
    <source>
        <dbReference type="SAM" id="Phobius"/>
    </source>
</evidence>
<dbReference type="PANTHER" id="PTHR30213:SF0">
    <property type="entry name" value="UPF0761 MEMBRANE PROTEIN YIHY"/>
    <property type="match status" value="1"/>
</dbReference>
<feature type="transmembrane region" description="Helical" evidence="7">
    <location>
        <begin position="34"/>
        <end position="56"/>
    </location>
</feature>
<keyword evidence="2" id="KW-1003">Cell membrane</keyword>
<gene>
    <name evidence="8" type="ORF">M947_06325</name>
</gene>
<organism evidence="8 9">
    <name type="scientific">Sulfurimonas hongkongensis</name>
    <dbReference type="NCBI Taxonomy" id="1172190"/>
    <lineage>
        <taxon>Bacteria</taxon>
        <taxon>Pseudomonadati</taxon>
        <taxon>Campylobacterota</taxon>
        <taxon>Epsilonproteobacteria</taxon>
        <taxon>Campylobacterales</taxon>
        <taxon>Sulfurimonadaceae</taxon>
        <taxon>Sulfurimonas</taxon>
    </lineage>
</organism>
<keyword evidence="9" id="KW-1185">Reference proteome</keyword>
<feature type="transmembrane region" description="Helical" evidence="7">
    <location>
        <begin position="238"/>
        <end position="263"/>
    </location>
</feature>
<evidence type="ECO:0000256" key="3">
    <source>
        <dbReference type="ARBA" id="ARBA00022692"/>
    </source>
</evidence>
<name>T0JN97_9BACT</name>
<evidence type="ECO:0000256" key="4">
    <source>
        <dbReference type="ARBA" id="ARBA00022989"/>
    </source>
</evidence>
<proteinExistence type="predicted"/>
<keyword evidence="5 7" id="KW-0472">Membrane</keyword>
<sequence length="297" mass="34379">MFDGKITLKYIYVHIKFFISTFVDKELTLFAASLSYYTIFTIIPLLLIMLTLLTSLPSFEEYYETIKVFIFSNLMPVNSEAVMGHIDGFLKNSAKMGVIGLIMVLVASLLFFKNFEYIANKIFHAKPRTLWESVTTYWTMLTLTPIALGASFYITAQLAIMIDSNTYTSGINILPFIPYIIIWALFFLIFQIGANTKINPKASLISSFIIAMVFNISKNIFIEYVFYNKAYTTMYGSFAIMMFLFLWIYISWIIFIYGLKLCYMIDRVYKKREANKESKPNKSLTIDANKRDKSIDN</sequence>
<feature type="transmembrane region" description="Helical" evidence="7">
    <location>
        <begin position="173"/>
        <end position="192"/>
    </location>
</feature>
<dbReference type="PANTHER" id="PTHR30213">
    <property type="entry name" value="INNER MEMBRANE PROTEIN YHJD"/>
    <property type="match status" value="1"/>
</dbReference>
<dbReference type="NCBIfam" id="TIGR00765">
    <property type="entry name" value="yihY_not_rbn"/>
    <property type="match status" value="1"/>
</dbReference>
<accession>T0JN97</accession>
<evidence type="ECO:0000313" key="8">
    <source>
        <dbReference type="EMBL" id="EQB39606.1"/>
    </source>
</evidence>
<protein>
    <submittedName>
        <fullName evidence="8">Ribonuclease BN</fullName>
    </submittedName>
</protein>
<dbReference type="Pfam" id="PF03631">
    <property type="entry name" value="Virul_fac_BrkB"/>
    <property type="match status" value="1"/>
</dbReference>
<dbReference type="eggNOG" id="COG1295">
    <property type="taxonomic scope" value="Bacteria"/>
</dbReference>
<dbReference type="InterPro" id="IPR017039">
    <property type="entry name" value="Virul_fac_BrkB"/>
</dbReference>
<dbReference type="GO" id="GO:0005886">
    <property type="term" value="C:plasma membrane"/>
    <property type="evidence" value="ECO:0007669"/>
    <property type="project" value="UniProtKB-SubCell"/>
</dbReference>
<dbReference type="AlphaFoldDB" id="T0JN97"/>
<dbReference type="RefSeq" id="WP_021287528.1">
    <property type="nucleotide sequence ID" value="NZ_AUPZ01000007.1"/>
</dbReference>
<comment type="caution">
    <text evidence="8">The sequence shown here is derived from an EMBL/GenBank/DDBJ whole genome shotgun (WGS) entry which is preliminary data.</text>
</comment>
<reference evidence="8 9" key="1">
    <citation type="submission" date="2013-07" db="EMBL/GenBank/DDBJ databases">
        <title>Sulfurimonas hongkongensis AST-10 Genome Sequencing.</title>
        <authorList>
            <person name="Cai L."/>
            <person name="Zhang T."/>
        </authorList>
    </citation>
    <scope>NUCLEOTIDE SEQUENCE [LARGE SCALE GENOMIC DNA]</scope>
    <source>
        <strain evidence="8 9">AST-10</strain>
    </source>
</reference>
<dbReference type="STRING" id="1172190.M947_06325"/>
<evidence type="ECO:0000256" key="1">
    <source>
        <dbReference type="ARBA" id="ARBA00004651"/>
    </source>
</evidence>
<dbReference type="EMBL" id="AUPZ01000007">
    <property type="protein sequence ID" value="EQB39606.1"/>
    <property type="molecule type" value="Genomic_DNA"/>
</dbReference>
<feature type="region of interest" description="Disordered" evidence="6">
    <location>
        <begin position="276"/>
        <end position="297"/>
    </location>
</feature>
<dbReference type="PIRSF" id="PIRSF035875">
    <property type="entry name" value="RNase_BN"/>
    <property type="match status" value="1"/>
</dbReference>
<feature type="compositionally biased region" description="Basic and acidic residues" evidence="6">
    <location>
        <begin position="288"/>
        <end position="297"/>
    </location>
</feature>
<keyword evidence="3 7" id="KW-0812">Transmembrane</keyword>
<feature type="transmembrane region" description="Helical" evidence="7">
    <location>
        <begin position="136"/>
        <end position="161"/>
    </location>
</feature>
<feature type="transmembrane region" description="Helical" evidence="7">
    <location>
        <begin position="204"/>
        <end position="226"/>
    </location>
</feature>
<comment type="subcellular location">
    <subcellularLocation>
        <location evidence="1">Cell membrane</location>
        <topology evidence="1">Multi-pass membrane protein</topology>
    </subcellularLocation>
</comment>
<evidence type="ECO:0000256" key="2">
    <source>
        <dbReference type="ARBA" id="ARBA00022475"/>
    </source>
</evidence>
<evidence type="ECO:0000256" key="5">
    <source>
        <dbReference type="ARBA" id="ARBA00023136"/>
    </source>
</evidence>
<evidence type="ECO:0000313" key="9">
    <source>
        <dbReference type="Proteomes" id="UP000015520"/>
    </source>
</evidence>
<feature type="transmembrane region" description="Helical" evidence="7">
    <location>
        <begin position="98"/>
        <end position="115"/>
    </location>
</feature>
<keyword evidence="4 7" id="KW-1133">Transmembrane helix</keyword>
<dbReference type="OrthoDB" id="5372455at2"/>